<reference evidence="8" key="2">
    <citation type="journal article" date="2021" name="PeerJ">
        <title>Extensive microbial diversity within the chicken gut microbiome revealed by metagenomics and culture.</title>
        <authorList>
            <person name="Gilroy R."/>
            <person name="Ravi A."/>
            <person name="Getino M."/>
            <person name="Pursley I."/>
            <person name="Horton D.L."/>
            <person name="Alikhan N.F."/>
            <person name="Baker D."/>
            <person name="Gharbi K."/>
            <person name="Hall N."/>
            <person name="Watson M."/>
            <person name="Adriaenssens E.M."/>
            <person name="Foster-Nyarko E."/>
            <person name="Jarju S."/>
            <person name="Secka A."/>
            <person name="Antonio M."/>
            <person name="Oren A."/>
            <person name="Chaudhuri R.R."/>
            <person name="La Ragione R."/>
            <person name="Hildebrand F."/>
            <person name="Pallen M.J."/>
        </authorList>
    </citation>
    <scope>NUCLEOTIDE SEQUENCE</scope>
    <source>
        <strain evidence="8">ChiSjej4B22-9803</strain>
    </source>
</reference>
<evidence type="ECO:0000256" key="5">
    <source>
        <dbReference type="ARBA" id="ARBA00032644"/>
    </source>
</evidence>
<reference evidence="8" key="1">
    <citation type="submission" date="2020-10" db="EMBL/GenBank/DDBJ databases">
        <authorList>
            <person name="Gilroy R."/>
        </authorList>
    </citation>
    <scope>NUCLEOTIDE SEQUENCE</scope>
    <source>
        <strain evidence="8">ChiSjej4B22-9803</strain>
    </source>
</reference>
<keyword evidence="3" id="KW-0547">Nucleotide-binding</keyword>
<dbReference type="AlphaFoldDB" id="A0A9D1LU17"/>
<comment type="caution">
    <text evidence="8">The sequence shown here is derived from an EMBL/GenBank/DDBJ whole genome shotgun (WGS) entry which is preliminary data.</text>
</comment>
<keyword evidence="4 6" id="KW-0378">Hydrolase</keyword>
<gene>
    <name evidence="8" type="ORF">IAB04_01855</name>
</gene>
<evidence type="ECO:0000256" key="1">
    <source>
        <dbReference type="ARBA" id="ARBA00005582"/>
    </source>
</evidence>
<name>A0A9D1LU17_9FIRM</name>
<dbReference type="InterPro" id="IPR000086">
    <property type="entry name" value="NUDIX_hydrolase_dom"/>
</dbReference>
<proteinExistence type="inferred from homology"/>
<evidence type="ECO:0000313" key="9">
    <source>
        <dbReference type="Proteomes" id="UP000824111"/>
    </source>
</evidence>
<dbReference type="PROSITE" id="PS00893">
    <property type="entry name" value="NUDIX_BOX"/>
    <property type="match status" value="1"/>
</dbReference>
<dbReference type="GO" id="GO:0004081">
    <property type="term" value="F:bis(5'-nucleosyl)-tetraphosphatase (asymmetrical) activity"/>
    <property type="evidence" value="ECO:0007669"/>
    <property type="project" value="TreeGrafter"/>
</dbReference>
<dbReference type="InterPro" id="IPR015797">
    <property type="entry name" value="NUDIX_hydrolase-like_dom_sf"/>
</dbReference>
<dbReference type="GO" id="GO:0006754">
    <property type="term" value="P:ATP biosynthetic process"/>
    <property type="evidence" value="ECO:0007669"/>
    <property type="project" value="TreeGrafter"/>
</dbReference>
<dbReference type="InterPro" id="IPR003565">
    <property type="entry name" value="Tetra_PHTase"/>
</dbReference>
<dbReference type="Pfam" id="PF00293">
    <property type="entry name" value="NUDIX"/>
    <property type="match status" value="1"/>
</dbReference>
<evidence type="ECO:0000256" key="2">
    <source>
        <dbReference type="ARBA" id="ARBA00018911"/>
    </source>
</evidence>
<dbReference type="GO" id="GO:0000166">
    <property type="term" value="F:nucleotide binding"/>
    <property type="evidence" value="ECO:0007669"/>
    <property type="project" value="UniProtKB-KW"/>
</dbReference>
<dbReference type="GO" id="GO:0006167">
    <property type="term" value="P:AMP biosynthetic process"/>
    <property type="evidence" value="ECO:0007669"/>
    <property type="project" value="TreeGrafter"/>
</dbReference>
<organism evidence="8 9">
    <name type="scientific">Candidatus Avimonoglobus intestinipullorum</name>
    <dbReference type="NCBI Taxonomy" id="2840699"/>
    <lineage>
        <taxon>Bacteria</taxon>
        <taxon>Bacillati</taxon>
        <taxon>Bacillota</taxon>
        <taxon>Clostridia</taxon>
        <taxon>Eubacteriales</taxon>
        <taxon>Candidatus Avimonoglobus</taxon>
    </lineage>
</organism>
<accession>A0A9D1LU17</accession>
<protein>
    <recommendedName>
        <fullName evidence="2">Bis(5'-nucleosyl)-tetraphosphatase [asymmetrical]</fullName>
    </recommendedName>
    <alternativeName>
        <fullName evidence="5">Diadenosine 5',5'''-P1,P4-tetraphosphate asymmetrical hydrolase</fullName>
    </alternativeName>
</protein>
<dbReference type="InterPro" id="IPR051325">
    <property type="entry name" value="Nudix_hydrolase_domain"/>
</dbReference>
<dbReference type="SUPFAM" id="SSF55811">
    <property type="entry name" value="Nudix"/>
    <property type="match status" value="1"/>
</dbReference>
<dbReference type="PANTHER" id="PTHR21340:SF0">
    <property type="entry name" value="BIS(5'-NUCLEOSYL)-TETRAPHOSPHATASE [ASYMMETRICAL]"/>
    <property type="match status" value="1"/>
</dbReference>
<dbReference type="PANTHER" id="PTHR21340">
    <property type="entry name" value="DIADENOSINE 5,5-P1,P4-TETRAPHOSPHATE PYROPHOSPHOHYDROLASE MUTT"/>
    <property type="match status" value="1"/>
</dbReference>
<evidence type="ECO:0000259" key="7">
    <source>
        <dbReference type="PROSITE" id="PS51462"/>
    </source>
</evidence>
<dbReference type="InterPro" id="IPR020476">
    <property type="entry name" value="Nudix_hydrolase"/>
</dbReference>
<evidence type="ECO:0000256" key="4">
    <source>
        <dbReference type="ARBA" id="ARBA00022801"/>
    </source>
</evidence>
<dbReference type="PROSITE" id="PS51462">
    <property type="entry name" value="NUDIX"/>
    <property type="match status" value="1"/>
</dbReference>
<dbReference type="PRINTS" id="PR00502">
    <property type="entry name" value="NUDIXFAMILY"/>
</dbReference>
<evidence type="ECO:0000256" key="6">
    <source>
        <dbReference type="RuleBase" id="RU003476"/>
    </source>
</evidence>
<dbReference type="Gene3D" id="3.90.79.10">
    <property type="entry name" value="Nucleoside Triphosphate Pyrophosphohydrolase"/>
    <property type="match status" value="1"/>
</dbReference>
<feature type="domain" description="Nudix hydrolase" evidence="7">
    <location>
        <begin position="2"/>
        <end position="133"/>
    </location>
</feature>
<sequence>MTVEKSCGAVVFRGERDNPEYLLILNRKGAAAGHWGFPKGHVEGDETEHETAVREIFEETGLEVEFMEGFRQVTTYMPKPEVVKDVVYFLARAVTDMVALQAAEVADYKWCGYSEALKLLSYDNRILKEANQYLNG</sequence>
<evidence type="ECO:0000256" key="3">
    <source>
        <dbReference type="ARBA" id="ARBA00022741"/>
    </source>
</evidence>
<evidence type="ECO:0000313" key="8">
    <source>
        <dbReference type="EMBL" id="HIU48088.1"/>
    </source>
</evidence>
<dbReference type="CDD" id="cd03428">
    <property type="entry name" value="NUDIX_Ap4A_Nudt2"/>
    <property type="match status" value="1"/>
</dbReference>
<dbReference type="EMBL" id="DVND01000045">
    <property type="protein sequence ID" value="HIU48088.1"/>
    <property type="molecule type" value="Genomic_DNA"/>
</dbReference>
<dbReference type="InterPro" id="IPR020084">
    <property type="entry name" value="NUDIX_hydrolase_CS"/>
</dbReference>
<dbReference type="Proteomes" id="UP000824111">
    <property type="component" value="Unassembled WGS sequence"/>
</dbReference>
<comment type="similarity">
    <text evidence="1 6">Belongs to the Nudix hydrolase family.</text>
</comment>